<sequence>MSFVFAVPEFVDAAAAELSTIGAAISQANAAAALPTTPVVAAGGDEVSAAIAALFGSHAQEYQAISAQVTAFHDQFVRNLQAAVSSYAGTEAVNVEQQLLNAVNAPSQLLTGRPLIGDGANGTAPGPGPAATPGSWATVEPVGLAGMLARPPLLVPMALPEQAVVAATLG</sequence>
<dbReference type="InterPro" id="IPR000084">
    <property type="entry name" value="PE-PGRS_N"/>
</dbReference>
<evidence type="ECO:0000313" key="2">
    <source>
        <dbReference type="EMBL" id="SOJ56543.1"/>
    </source>
</evidence>
<reference evidence="2 3" key="1">
    <citation type="submission" date="2017-10" db="EMBL/GenBank/DDBJ databases">
        <authorList>
            <consortium name="Urmite Genomes"/>
        </authorList>
    </citation>
    <scope>NUCLEOTIDE SEQUENCE [LARGE SCALE GENOMIC DNA]</scope>
    <source>
        <strain evidence="2 3">FB-527</strain>
    </source>
</reference>
<dbReference type="Proteomes" id="UP000554965">
    <property type="component" value="Unassembled WGS sequence"/>
</dbReference>
<dbReference type="Gene3D" id="1.10.287.850">
    <property type="entry name" value="HP0062-like domain"/>
    <property type="match status" value="1"/>
</dbReference>
<accession>A0A7Z7IQ65</accession>
<feature type="domain" description="PE" evidence="1">
    <location>
        <begin position="4"/>
        <end position="94"/>
    </location>
</feature>
<dbReference type="InterPro" id="IPR038332">
    <property type="entry name" value="PPE_sf"/>
</dbReference>
<dbReference type="EMBL" id="OCTY01000002">
    <property type="protein sequence ID" value="SOJ56543.1"/>
    <property type="molecule type" value="Genomic_DNA"/>
</dbReference>
<dbReference type="Pfam" id="PF00934">
    <property type="entry name" value="PE"/>
    <property type="match status" value="1"/>
</dbReference>
<proteinExistence type="predicted"/>
<dbReference type="SUPFAM" id="SSF140459">
    <property type="entry name" value="PE/PPE dimer-like"/>
    <property type="match status" value="1"/>
</dbReference>
<evidence type="ECO:0000259" key="1">
    <source>
        <dbReference type="Pfam" id="PF00934"/>
    </source>
</evidence>
<protein>
    <submittedName>
        <fullName evidence="2">PE-PGRS family protein PE_PGRS16</fullName>
    </submittedName>
</protein>
<evidence type="ECO:0000313" key="3">
    <source>
        <dbReference type="Proteomes" id="UP000554965"/>
    </source>
</evidence>
<gene>
    <name evidence="2" type="ORF">MSIMFB_04022</name>
</gene>
<keyword evidence="3" id="KW-1185">Reference proteome</keyword>
<comment type="caution">
    <text evidence="2">The sequence shown here is derived from an EMBL/GenBank/DDBJ whole genome shotgun (WGS) entry which is preliminary data.</text>
</comment>
<dbReference type="AlphaFoldDB" id="A0A7Z7IQ65"/>
<organism evidence="2 3">
    <name type="scientific">Mycobacterium simulans</name>
    <dbReference type="NCBI Taxonomy" id="627089"/>
    <lineage>
        <taxon>Bacteria</taxon>
        <taxon>Bacillati</taxon>
        <taxon>Actinomycetota</taxon>
        <taxon>Actinomycetes</taxon>
        <taxon>Mycobacteriales</taxon>
        <taxon>Mycobacteriaceae</taxon>
        <taxon>Mycobacterium</taxon>
    </lineage>
</organism>
<name>A0A7Z7IQ65_9MYCO</name>